<sequence>MGLIHTGARSSSSSQQILSSTQQLEKLQKQFYAEKKDGIICKHHQQIGTIRRHSKSTLAKQQIWRSEYTITQPLTQTTNHNNDMQQYMSTNDLITQIISEVNSRKEKLEKQDTLYEELQRFCEELNAPEAEQRRIAAAAHAFTPLSSAHKFNYLYFPLRAHLPAGQIRAKLRHLRIDNSKILDIQYPGYYRLQLVHGLQCHRAQRALKYIRKPLCYAIAMSFQAEGCISIEELQSFSETRRTRRDNPKTRIADIFHIEEEDQVMEDHHFNLDPDQQRLRKQVIDSILKETQNRLKFIFINVEDWLDLRLEAYGRLLAVFSCVDWDVSWDGSGGSSASGSSSS</sequence>
<organism evidence="1 2">
    <name type="scientific">Phascolomyces articulosus</name>
    <dbReference type="NCBI Taxonomy" id="60185"/>
    <lineage>
        <taxon>Eukaryota</taxon>
        <taxon>Fungi</taxon>
        <taxon>Fungi incertae sedis</taxon>
        <taxon>Mucoromycota</taxon>
        <taxon>Mucoromycotina</taxon>
        <taxon>Mucoromycetes</taxon>
        <taxon>Mucorales</taxon>
        <taxon>Lichtheimiaceae</taxon>
        <taxon>Phascolomyces</taxon>
    </lineage>
</organism>
<dbReference type="Proteomes" id="UP001209540">
    <property type="component" value="Unassembled WGS sequence"/>
</dbReference>
<evidence type="ECO:0000313" key="2">
    <source>
        <dbReference type="Proteomes" id="UP001209540"/>
    </source>
</evidence>
<dbReference type="AlphaFoldDB" id="A0AAD5PDJ4"/>
<comment type="caution">
    <text evidence="1">The sequence shown here is derived from an EMBL/GenBank/DDBJ whole genome shotgun (WGS) entry which is preliminary data.</text>
</comment>
<evidence type="ECO:0000313" key="1">
    <source>
        <dbReference type="EMBL" id="KAI9260768.1"/>
    </source>
</evidence>
<gene>
    <name evidence="1" type="ORF">BDA99DRAFT_560829</name>
</gene>
<dbReference type="EMBL" id="JAIXMP010000016">
    <property type="protein sequence ID" value="KAI9260768.1"/>
    <property type="molecule type" value="Genomic_DNA"/>
</dbReference>
<name>A0AAD5PDJ4_9FUNG</name>
<reference evidence="1" key="2">
    <citation type="submission" date="2023-02" db="EMBL/GenBank/DDBJ databases">
        <authorList>
            <consortium name="DOE Joint Genome Institute"/>
            <person name="Mondo S.J."/>
            <person name="Chang Y."/>
            <person name="Wang Y."/>
            <person name="Ahrendt S."/>
            <person name="Andreopoulos W."/>
            <person name="Barry K."/>
            <person name="Beard J."/>
            <person name="Benny G.L."/>
            <person name="Blankenship S."/>
            <person name="Bonito G."/>
            <person name="Cuomo C."/>
            <person name="Desiro A."/>
            <person name="Gervers K.A."/>
            <person name="Hundley H."/>
            <person name="Kuo A."/>
            <person name="LaButti K."/>
            <person name="Lang B.F."/>
            <person name="Lipzen A."/>
            <person name="O'Donnell K."/>
            <person name="Pangilinan J."/>
            <person name="Reynolds N."/>
            <person name="Sandor L."/>
            <person name="Smith M.W."/>
            <person name="Tsang A."/>
            <person name="Grigoriev I.V."/>
            <person name="Stajich J.E."/>
            <person name="Spatafora J.W."/>
        </authorList>
    </citation>
    <scope>NUCLEOTIDE SEQUENCE</scope>
    <source>
        <strain evidence="1">RSA 2281</strain>
    </source>
</reference>
<protein>
    <submittedName>
        <fullName evidence="1">Uncharacterized protein</fullName>
    </submittedName>
</protein>
<reference evidence="1" key="1">
    <citation type="journal article" date="2022" name="IScience">
        <title>Evolution of zygomycete secretomes and the origins of terrestrial fungal ecologies.</title>
        <authorList>
            <person name="Chang Y."/>
            <person name="Wang Y."/>
            <person name="Mondo S."/>
            <person name="Ahrendt S."/>
            <person name="Andreopoulos W."/>
            <person name="Barry K."/>
            <person name="Beard J."/>
            <person name="Benny G.L."/>
            <person name="Blankenship S."/>
            <person name="Bonito G."/>
            <person name="Cuomo C."/>
            <person name="Desiro A."/>
            <person name="Gervers K.A."/>
            <person name="Hundley H."/>
            <person name="Kuo A."/>
            <person name="LaButti K."/>
            <person name="Lang B.F."/>
            <person name="Lipzen A."/>
            <person name="O'Donnell K."/>
            <person name="Pangilinan J."/>
            <person name="Reynolds N."/>
            <person name="Sandor L."/>
            <person name="Smith M.E."/>
            <person name="Tsang A."/>
            <person name="Grigoriev I.V."/>
            <person name="Stajich J.E."/>
            <person name="Spatafora J.W."/>
        </authorList>
    </citation>
    <scope>NUCLEOTIDE SEQUENCE</scope>
    <source>
        <strain evidence="1">RSA 2281</strain>
    </source>
</reference>
<keyword evidence="2" id="KW-1185">Reference proteome</keyword>
<proteinExistence type="predicted"/>
<accession>A0AAD5PDJ4</accession>